<dbReference type="NCBIfam" id="TIGR02937">
    <property type="entry name" value="sigma70-ECF"/>
    <property type="match status" value="1"/>
</dbReference>
<dbReference type="EMBL" id="JAZDUE010000001">
    <property type="protein sequence ID" value="MEE4021772.1"/>
    <property type="molecule type" value="Genomic_DNA"/>
</dbReference>
<evidence type="ECO:0000256" key="6">
    <source>
        <dbReference type="ARBA" id="ARBA00023163"/>
    </source>
</evidence>
<dbReference type="InterPro" id="IPR013249">
    <property type="entry name" value="RNA_pol_sigma70_r4_t2"/>
</dbReference>
<dbReference type="PANTHER" id="PTHR30173">
    <property type="entry name" value="SIGMA 19 FACTOR"/>
    <property type="match status" value="1"/>
</dbReference>
<dbReference type="InterPro" id="IPR032710">
    <property type="entry name" value="NTF2-like_dom_sf"/>
</dbReference>
<dbReference type="CDD" id="cd06171">
    <property type="entry name" value="Sigma70_r4"/>
    <property type="match status" value="1"/>
</dbReference>
<evidence type="ECO:0000256" key="4">
    <source>
        <dbReference type="ARBA" id="ARBA00023082"/>
    </source>
</evidence>
<dbReference type="InterPro" id="IPR013324">
    <property type="entry name" value="RNA_pol_sigma_r3/r4-like"/>
</dbReference>
<dbReference type="Pfam" id="PF08281">
    <property type="entry name" value="Sigma70_r4_2"/>
    <property type="match status" value="1"/>
</dbReference>
<dbReference type="InterPro" id="IPR007627">
    <property type="entry name" value="RNA_pol_sigma70_r2"/>
</dbReference>
<keyword evidence="6" id="KW-0804">Transcription</keyword>
<evidence type="ECO:0000256" key="2">
    <source>
        <dbReference type="ARBA" id="ARBA00011344"/>
    </source>
</evidence>
<dbReference type="Gene3D" id="1.10.10.10">
    <property type="entry name" value="Winged helix-like DNA-binding domain superfamily/Winged helix DNA-binding domain"/>
    <property type="match status" value="1"/>
</dbReference>
<dbReference type="SUPFAM" id="SSF54427">
    <property type="entry name" value="NTF2-like"/>
    <property type="match status" value="1"/>
</dbReference>
<comment type="similarity">
    <text evidence="1">Belongs to the sigma-70 factor family. ECF subfamily.</text>
</comment>
<dbReference type="PANTHER" id="PTHR30173:SF36">
    <property type="entry name" value="ECF RNA POLYMERASE SIGMA FACTOR SIGJ"/>
    <property type="match status" value="1"/>
</dbReference>
<feature type="domain" description="RNA polymerase sigma-70 region 2" evidence="7">
    <location>
        <begin position="62"/>
        <end position="115"/>
    </location>
</feature>
<dbReference type="InterPro" id="IPR052704">
    <property type="entry name" value="ECF_Sigma-70_Domain"/>
</dbReference>
<evidence type="ECO:0000256" key="5">
    <source>
        <dbReference type="ARBA" id="ARBA00023125"/>
    </source>
</evidence>
<dbReference type="Pfam" id="PF04542">
    <property type="entry name" value="Sigma70_r2"/>
    <property type="match status" value="1"/>
</dbReference>
<keyword evidence="3" id="KW-0805">Transcription regulation</keyword>
<feature type="domain" description="RNA polymerase sigma factor 70 region 4 type 2" evidence="8">
    <location>
        <begin position="152"/>
        <end position="204"/>
    </location>
</feature>
<dbReference type="Proteomes" id="UP001335729">
    <property type="component" value="Unassembled WGS sequence"/>
</dbReference>
<accession>A0ABU7MN63</accession>
<evidence type="ECO:0000256" key="3">
    <source>
        <dbReference type="ARBA" id="ARBA00023015"/>
    </source>
</evidence>
<protein>
    <submittedName>
        <fullName evidence="9">RNA polymerase sigma factor SigJ</fullName>
    </submittedName>
</protein>
<dbReference type="SUPFAM" id="SSF88659">
    <property type="entry name" value="Sigma3 and sigma4 domains of RNA polymerase sigma factors"/>
    <property type="match status" value="1"/>
</dbReference>
<evidence type="ECO:0000313" key="9">
    <source>
        <dbReference type="EMBL" id="MEE4021772.1"/>
    </source>
</evidence>
<proteinExistence type="inferred from homology"/>
<comment type="caution">
    <text evidence="9">The sequence shown here is derived from an EMBL/GenBank/DDBJ whole genome shotgun (WGS) entry which is preliminary data.</text>
</comment>
<dbReference type="NCBIfam" id="NF007214">
    <property type="entry name" value="PRK09636.1"/>
    <property type="match status" value="1"/>
</dbReference>
<organism evidence="9 10">
    <name type="scientific">Gordonia prachuapensis</name>
    <dbReference type="NCBI Taxonomy" id="3115651"/>
    <lineage>
        <taxon>Bacteria</taxon>
        <taxon>Bacillati</taxon>
        <taxon>Actinomycetota</taxon>
        <taxon>Actinomycetes</taxon>
        <taxon>Mycobacteriales</taxon>
        <taxon>Gordoniaceae</taxon>
        <taxon>Gordonia</taxon>
    </lineage>
</organism>
<reference evidence="9 10" key="1">
    <citation type="submission" date="2024-01" db="EMBL/GenBank/DDBJ databases">
        <title>Draft genome sequence of Gordonia sp. PKS22-38.</title>
        <authorList>
            <person name="Suphannarot A."/>
            <person name="Mingma R."/>
        </authorList>
    </citation>
    <scope>NUCLEOTIDE SEQUENCE [LARGE SCALE GENOMIC DNA]</scope>
    <source>
        <strain evidence="9 10">PKS22-38</strain>
    </source>
</reference>
<dbReference type="InterPro" id="IPR014284">
    <property type="entry name" value="RNA_pol_sigma-70_dom"/>
</dbReference>
<dbReference type="Gene3D" id="3.10.450.50">
    <property type="match status" value="1"/>
</dbReference>
<evidence type="ECO:0000259" key="7">
    <source>
        <dbReference type="Pfam" id="PF04542"/>
    </source>
</evidence>
<comment type="subunit">
    <text evidence="2">Interacts transiently with the RNA polymerase catalytic core formed by RpoA, RpoB, RpoC and RpoZ (2 alpha, 1 beta, 1 beta' and 1 omega subunit) to form the RNA polymerase holoenzyme that can initiate transcription.</text>
</comment>
<dbReference type="InterPro" id="IPR013325">
    <property type="entry name" value="RNA_pol_sigma_r2"/>
</dbReference>
<name>A0ABU7MN63_9ACTN</name>
<keyword evidence="5" id="KW-0238">DNA-binding</keyword>
<dbReference type="InterPro" id="IPR036388">
    <property type="entry name" value="WH-like_DNA-bd_sf"/>
</dbReference>
<dbReference type="SUPFAM" id="SSF88946">
    <property type="entry name" value="Sigma2 domain of RNA polymerase sigma factors"/>
    <property type="match status" value="1"/>
</dbReference>
<evidence type="ECO:0000313" key="10">
    <source>
        <dbReference type="Proteomes" id="UP001335729"/>
    </source>
</evidence>
<evidence type="ECO:0000259" key="8">
    <source>
        <dbReference type="Pfam" id="PF08281"/>
    </source>
</evidence>
<keyword evidence="4" id="KW-0731">Sigma factor</keyword>
<gene>
    <name evidence="9" type="primary">sigJ</name>
    <name evidence="9" type="ORF">V1Y59_01670</name>
</gene>
<evidence type="ECO:0000256" key="1">
    <source>
        <dbReference type="ARBA" id="ARBA00010641"/>
    </source>
</evidence>
<dbReference type="Gene3D" id="1.10.1740.10">
    <property type="match status" value="1"/>
</dbReference>
<keyword evidence="10" id="KW-1185">Reference proteome</keyword>
<sequence>MRQRLGSGVRTRARRHSISVMHDTPNARHTRVGSGVIGTCPRLPEPTTTRCSPNCVHSCSPCYDILGSATDAEDVVHDCYLRWRAQDAGPIADPRAYLVTAVSRTALNHLRTLHRRRETYVGEWLPEPIRTEPHGGTGDAADDVVLAESVSMAMLLVLETLSPVERTVFVLHEVFDYPHEEIAAIVDRSPATVRQIAHRARRHISARRPRAAARRPGNHVDRERQEHDLVVRFLQASRTGDLGELLSVLASDVVHMSDGGGRVSAARHAVHGADRVAAFSIGLARSAMSDARVELARFNEAPAVVFRIDDVIDSVAVFDCRDDHIVAVYAVRNPDKLHRIDDLHRLDRGRTSPWKP</sequence>